<dbReference type="EMBL" id="CAJOBA010087970">
    <property type="protein sequence ID" value="CAF4471835.1"/>
    <property type="molecule type" value="Genomic_DNA"/>
</dbReference>
<evidence type="ECO:0000313" key="9">
    <source>
        <dbReference type="EMBL" id="CAF4471835.1"/>
    </source>
</evidence>
<dbReference type="Proteomes" id="UP000677228">
    <property type="component" value="Unassembled WGS sequence"/>
</dbReference>
<dbReference type="GO" id="GO:0004630">
    <property type="term" value="F:phospholipase D activity"/>
    <property type="evidence" value="ECO:0007669"/>
    <property type="project" value="UniProtKB-EC"/>
</dbReference>
<organism evidence="8 10">
    <name type="scientific">Didymodactylos carnosus</name>
    <dbReference type="NCBI Taxonomy" id="1234261"/>
    <lineage>
        <taxon>Eukaryota</taxon>
        <taxon>Metazoa</taxon>
        <taxon>Spiralia</taxon>
        <taxon>Gnathifera</taxon>
        <taxon>Rotifera</taxon>
        <taxon>Eurotatoria</taxon>
        <taxon>Bdelloidea</taxon>
        <taxon>Philodinida</taxon>
        <taxon>Philodinidae</taxon>
        <taxon>Didymodactylos</taxon>
    </lineage>
</organism>
<keyword evidence="3" id="KW-0677">Repeat</keyword>
<protein>
    <recommendedName>
        <fullName evidence="2">phospholipase D</fullName>
        <ecNumber evidence="2">3.1.4.4</ecNumber>
    </recommendedName>
</protein>
<keyword evidence="6" id="KW-0443">Lipid metabolism</keyword>
<dbReference type="EC" id="3.1.4.4" evidence="2"/>
<dbReference type="Pfam" id="PF13091">
    <property type="entry name" value="PLDc_2"/>
    <property type="match status" value="1"/>
</dbReference>
<evidence type="ECO:0000259" key="7">
    <source>
        <dbReference type="PROSITE" id="PS50035"/>
    </source>
</evidence>
<evidence type="ECO:0000256" key="2">
    <source>
        <dbReference type="ARBA" id="ARBA00012027"/>
    </source>
</evidence>
<gene>
    <name evidence="8" type="ORF">OVA965_LOCUS44128</name>
    <name evidence="9" type="ORF">TMI583_LOCUS46736</name>
</gene>
<sequence length="73" mass="8286">ITEFIYVHSKLMIIDDKIAICGSANINDRSLEGDRDSETAIVIDDVEGESCWFDGVQVTIGKFCSSWRRKIFK</sequence>
<dbReference type="PROSITE" id="PS50035">
    <property type="entry name" value="PLD"/>
    <property type="match status" value="1"/>
</dbReference>
<evidence type="ECO:0000313" key="8">
    <source>
        <dbReference type="EMBL" id="CAF1638318.1"/>
    </source>
</evidence>
<dbReference type="Proteomes" id="UP000682733">
    <property type="component" value="Unassembled WGS sequence"/>
</dbReference>
<evidence type="ECO:0000256" key="1">
    <source>
        <dbReference type="ARBA" id="ARBA00000798"/>
    </source>
</evidence>
<dbReference type="InterPro" id="IPR001736">
    <property type="entry name" value="PLipase_D/transphosphatidylase"/>
</dbReference>
<proteinExistence type="predicted"/>
<dbReference type="GO" id="GO:0009395">
    <property type="term" value="P:phospholipid catabolic process"/>
    <property type="evidence" value="ECO:0007669"/>
    <property type="project" value="TreeGrafter"/>
</dbReference>
<dbReference type="InterPro" id="IPR015679">
    <property type="entry name" value="PLipase_D_fam"/>
</dbReference>
<keyword evidence="5" id="KW-0442">Lipid degradation</keyword>
<dbReference type="AlphaFoldDB" id="A0A8S2G661"/>
<evidence type="ECO:0000256" key="6">
    <source>
        <dbReference type="ARBA" id="ARBA00023098"/>
    </source>
</evidence>
<evidence type="ECO:0000256" key="4">
    <source>
        <dbReference type="ARBA" id="ARBA00022801"/>
    </source>
</evidence>
<dbReference type="EMBL" id="CAJNOK010061455">
    <property type="protein sequence ID" value="CAF1638318.1"/>
    <property type="molecule type" value="Genomic_DNA"/>
</dbReference>
<evidence type="ECO:0000313" key="10">
    <source>
        <dbReference type="Proteomes" id="UP000677228"/>
    </source>
</evidence>
<keyword evidence="4" id="KW-0378">Hydrolase</keyword>
<accession>A0A8S2G661</accession>
<dbReference type="SMART" id="SM00155">
    <property type="entry name" value="PLDc"/>
    <property type="match status" value="1"/>
</dbReference>
<dbReference type="PANTHER" id="PTHR18896">
    <property type="entry name" value="PHOSPHOLIPASE D"/>
    <property type="match status" value="1"/>
</dbReference>
<evidence type="ECO:0000256" key="3">
    <source>
        <dbReference type="ARBA" id="ARBA00022737"/>
    </source>
</evidence>
<comment type="caution">
    <text evidence="8">The sequence shown here is derived from an EMBL/GenBank/DDBJ whole genome shotgun (WGS) entry which is preliminary data.</text>
</comment>
<comment type="catalytic activity">
    <reaction evidence="1">
        <text>a 1,2-diacyl-sn-glycero-3-phosphocholine + H2O = a 1,2-diacyl-sn-glycero-3-phosphate + choline + H(+)</text>
        <dbReference type="Rhea" id="RHEA:14445"/>
        <dbReference type="ChEBI" id="CHEBI:15354"/>
        <dbReference type="ChEBI" id="CHEBI:15377"/>
        <dbReference type="ChEBI" id="CHEBI:15378"/>
        <dbReference type="ChEBI" id="CHEBI:57643"/>
        <dbReference type="ChEBI" id="CHEBI:58608"/>
        <dbReference type="EC" id="3.1.4.4"/>
    </reaction>
</comment>
<dbReference type="InterPro" id="IPR025202">
    <property type="entry name" value="PLD-like_dom"/>
</dbReference>
<evidence type="ECO:0000256" key="5">
    <source>
        <dbReference type="ARBA" id="ARBA00022963"/>
    </source>
</evidence>
<feature type="domain" description="PLD phosphodiesterase" evidence="7">
    <location>
        <begin position="3"/>
        <end position="30"/>
    </location>
</feature>
<feature type="non-terminal residue" evidence="8">
    <location>
        <position position="1"/>
    </location>
</feature>
<reference evidence="8" key="1">
    <citation type="submission" date="2021-02" db="EMBL/GenBank/DDBJ databases">
        <authorList>
            <person name="Nowell W R."/>
        </authorList>
    </citation>
    <scope>NUCLEOTIDE SEQUENCE</scope>
</reference>
<dbReference type="PANTHER" id="PTHR18896:SF76">
    <property type="entry name" value="PHOSPHOLIPASE"/>
    <property type="match status" value="1"/>
</dbReference>
<dbReference type="Gene3D" id="3.30.870.10">
    <property type="entry name" value="Endonuclease Chain A"/>
    <property type="match status" value="1"/>
</dbReference>
<dbReference type="SUPFAM" id="SSF56024">
    <property type="entry name" value="Phospholipase D/nuclease"/>
    <property type="match status" value="1"/>
</dbReference>
<name>A0A8S2G661_9BILA</name>